<protein>
    <submittedName>
        <fullName evidence="1">Uncharacterized protein</fullName>
    </submittedName>
</protein>
<dbReference type="Proteomes" id="UP001163835">
    <property type="component" value="Unassembled WGS sequence"/>
</dbReference>
<comment type="caution">
    <text evidence="1">The sequence shown here is derived from an EMBL/GenBank/DDBJ whole genome shotgun (WGS) entry which is preliminary data.</text>
</comment>
<gene>
    <name evidence="1" type="ORF">F5876DRAFT_3519</name>
</gene>
<name>A0ACC1TKN4_9AGAR</name>
<keyword evidence="2" id="KW-1185">Reference proteome</keyword>
<organism evidence="1 2">
    <name type="scientific">Lentinula aff. lateritia</name>
    <dbReference type="NCBI Taxonomy" id="2804960"/>
    <lineage>
        <taxon>Eukaryota</taxon>
        <taxon>Fungi</taxon>
        <taxon>Dikarya</taxon>
        <taxon>Basidiomycota</taxon>
        <taxon>Agaricomycotina</taxon>
        <taxon>Agaricomycetes</taxon>
        <taxon>Agaricomycetidae</taxon>
        <taxon>Agaricales</taxon>
        <taxon>Marasmiineae</taxon>
        <taxon>Omphalotaceae</taxon>
        <taxon>Lentinula</taxon>
    </lineage>
</organism>
<accession>A0ACC1TKN4</accession>
<proteinExistence type="predicted"/>
<evidence type="ECO:0000313" key="1">
    <source>
        <dbReference type="EMBL" id="KAJ3805256.1"/>
    </source>
</evidence>
<reference evidence="1" key="1">
    <citation type="submission" date="2022-09" db="EMBL/GenBank/DDBJ databases">
        <title>A Global Phylogenomic Analysis of the Shiitake Genus Lentinula.</title>
        <authorList>
            <consortium name="DOE Joint Genome Institute"/>
            <person name="Sierra-Patev S."/>
            <person name="Min B."/>
            <person name="Naranjo-Ortiz M."/>
            <person name="Looney B."/>
            <person name="Konkel Z."/>
            <person name="Slot J.C."/>
            <person name="Sakamoto Y."/>
            <person name="Steenwyk J.L."/>
            <person name="Rokas A."/>
            <person name="Carro J."/>
            <person name="Camarero S."/>
            <person name="Ferreira P."/>
            <person name="Molpeceres G."/>
            <person name="Ruiz-Duenas F.J."/>
            <person name="Serrano A."/>
            <person name="Henrissat B."/>
            <person name="Drula E."/>
            <person name="Hughes K.W."/>
            <person name="Mata J.L."/>
            <person name="Ishikawa N.K."/>
            <person name="Vargas-Isla R."/>
            <person name="Ushijima S."/>
            <person name="Smith C.A."/>
            <person name="Ahrendt S."/>
            <person name="Andreopoulos W."/>
            <person name="He G."/>
            <person name="Labutti K."/>
            <person name="Lipzen A."/>
            <person name="Ng V."/>
            <person name="Riley R."/>
            <person name="Sandor L."/>
            <person name="Barry K."/>
            <person name="Martinez A.T."/>
            <person name="Xiao Y."/>
            <person name="Gibbons J.G."/>
            <person name="Terashima K."/>
            <person name="Grigoriev I.V."/>
            <person name="Hibbett D.S."/>
        </authorList>
    </citation>
    <scope>NUCLEOTIDE SEQUENCE</scope>
    <source>
        <strain evidence="1">TMI1499</strain>
    </source>
</reference>
<evidence type="ECO:0000313" key="2">
    <source>
        <dbReference type="Proteomes" id="UP001163835"/>
    </source>
</evidence>
<dbReference type="EMBL" id="MU795639">
    <property type="protein sequence ID" value="KAJ3805256.1"/>
    <property type="molecule type" value="Genomic_DNA"/>
</dbReference>
<feature type="non-terminal residue" evidence="1">
    <location>
        <position position="91"/>
    </location>
</feature>
<sequence>MPIWLHIESKEIKSKHNNPLSKCLRENHNIQLVGETEIFANKIHTMRHLDRRNCVCTLCTKIRRETKCNSPNRCYRKARELLLLLPPKWNP</sequence>